<dbReference type="EMBL" id="JPGY02000001">
    <property type="protein sequence ID" value="KRU11232.1"/>
    <property type="molecule type" value="Genomic_DNA"/>
</dbReference>
<feature type="transmembrane region" description="Helical" evidence="6">
    <location>
        <begin position="364"/>
        <end position="387"/>
    </location>
</feature>
<evidence type="ECO:0000256" key="6">
    <source>
        <dbReference type="SAM" id="Phobius"/>
    </source>
</evidence>
<dbReference type="InterPro" id="IPR020846">
    <property type="entry name" value="MFS_dom"/>
</dbReference>
<dbReference type="InterPro" id="IPR000849">
    <property type="entry name" value="Sugar_P_transporter"/>
</dbReference>
<feature type="transmembrane region" description="Helical" evidence="6">
    <location>
        <begin position="242"/>
        <end position="262"/>
    </location>
</feature>
<sequence>MSESTLTTKKIPNKRWLHIIPPILLVYIVAYMDRTNVGFAMAGGMSKELGMTASVSGIAAGIFFIGYLFLQVPGGQIAEKRSAKKFISFTIIAWGILAIASGFSRNTTQLLILRFLLGVAEGGVMPAVLTIVRHWFPSEERGRATAFVIMNNPIASIITGPLSGLILTKFTWHYVFIIEGIISLALILVWLPLISDRPETAKWISKEERDYLVERLEAEQKCMEVSQQKKTSLKDILNNKTLWKLVLIFFFVQTGVYGYTLWLPTILKNLTNTGMGQVGILSIFPYIATIIGLFVFPSLSDKSMKRKKYIVITIVGFAICLYLSVGFQQSIWLSFIMLVGCGLFLQASSAIFMTIPPAVFSSEVAGGATGLINALGNLGGFIGPFLVGLLMQVFSYSMSIYSLVISLVLAIIITFTLPKEKNDCAHQTVPENSVKNTSDVKSEF</sequence>
<evidence type="ECO:0000256" key="5">
    <source>
        <dbReference type="ARBA" id="ARBA00023136"/>
    </source>
</evidence>
<dbReference type="InterPro" id="IPR011701">
    <property type="entry name" value="MFS"/>
</dbReference>
<reference evidence="9" key="2">
    <citation type="submission" date="2015-10" db="EMBL/GenBank/DDBJ databases">
        <title>Improved Draft Genome Sequence of Clostridium pasteurianum Strain ATCC 6013 (DSM 525) Using a Hybrid Next-Generation Sequencing Approach.</title>
        <authorList>
            <person name="Pyne M.E."/>
            <person name="Utturkar S.M."/>
            <person name="Brown S.D."/>
            <person name="Moo-Young M."/>
            <person name="Chung D.A."/>
            <person name="Chou P.C."/>
        </authorList>
    </citation>
    <scope>NUCLEOTIDE SEQUENCE</scope>
    <source>
        <strain evidence="9">ATCC 6013</strain>
    </source>
</reference>
<keyword evidence="11" id="KW-1185">Reference proteome</keyword>
<accession>A0A0H3J4A8</accession>
<feature type="transmembrane region" description="Helical" evidence="6">
    <location>
        <begin position="16"/>
        <end position="32"/>
    </location>
</feature>
<keyword evidence="5 6" id="KW-0472">Membrane</keyword>
<feature type="transmembrane region" description="Helical" evidence="6">
    <location>
        <begin position="52"/>
        <end position="74"/>
    </location>
</feature>
<dbReference type="AlphaFoldDB" id="A0A0H3J4A8"/>
<dbReference type="InterPro" id="IPR036259">
    <property type="entry name" value="MFS_trans_sf"/>
</dbReference>
<gene>
    <name evidence="8" type="primary">ttuB2</name>
    <name evidence="8" type="ORF">CLPA_c27040</name>
    <name evidence="9" type="ORF">CP6013_00479</name>
</gene>
<organism evidence="8 11">
    <name type="scientific">Clostridium pasteurianum DSM 525 = ATCC 6013</name>
    <dbReference type="NCBI Taxonomy" id="1262449"/>
    <lineage>
        <taxon>Bacteria</taxon>
        <taxon>Bacillati</taxon>
        <taxon>Bacillota</taxon>
        <taxon>Clostridia</taxon>
        <taxon>Eubacteriales</taxon>
        <taxon>Clostridiaceae</taxon>
        <taxon>Clostridium</taxon>
    </lineage>
</organism>
<evidence type="ECO:0000256" key="2">
    <source>
        <dbReference type="ARBA" id="ARBA00022448"/>
    </source>
</evidence>
<feature type="transmembrane region" description="Helical" evidence="6">
    <location>
        <begin position="331"/>
        <end position="352"/>
    </location>
</feature>
<dbReference type="PATRIC" id="fig|1262449.3.peg.1148"/>
<dbReference type="Proteomes" id="UP000030905">
    <property type="component" value="Chromosome"/>
</dbReference>
<evidence type="ECO:0000313" key="9">
    <source>
        <dbReference type="EMBL" id="KRU11232.1"/>
    </source>
</evidence>
<comment type="subcellular location">
    <subcellularLocation>
        <location evidence="1">Cell membrane</location>
        <topology evidence="1">Multi-pass membrane protein</topology>
    </subcellularLocation>
</comment>
<keyword evidence="2" id="KW-0813">Transport</keyword>
<dbReference type="GO" id="GO:0005886">
    <property type="term" value="C:plasma membrane"/>
    <property type="evidence" value="ECO:0007669"/>
    <property type="project" value="UniProtKB-SubCell"/>
</dbReference>
<dbReference type="GeneID" id="93074833"/>
<dbReference type="Proteomes" id="UP000028042">
    <property type="component" value="Unassembled WGS sequence"/>
</dbReference>
<feature type="transmembrane region" description="Helical" evidence="6">
    <location>
        <begin position="274"/>
        <end position="296"/>
    </location>
</feature>
<reference evidence="9 10" key="3">
    <citation type="journal article" name="Genome Announc.">
        <title>Improved Draft Genome Sequence of Clostridium pasteurianum Strain ATCC 6013 (DSM 525) Using a Hybrid Next-Generation Sequencing Approach.</title>
        <authorList>
            <person name="Pyne M.E."/>
            <person name="Utturkar S."/>
            <person name="Brown S.D."/>
            <person name="Moo-Young M."/>
            <person name="Chung D.A."/>
            <person name="Chou C.P."/>
        </authorList>
    </citation>
    <scope>NUCLEOTIDE SEQUENCE [LARGE SCALE GENOMIC DNA]</scope>
    <source>
        <strain evidence="9 10">ATCC 6013</strain>
    </source>
</reference>
<proteinExistence type="predicted"/>
<evidence type="ECO:0000256" key="4">
    <source>
        <dbReference type="ARBA" id="ARBA00022989"/>
    </source>
</evidence>
<dbReference type="PIRSF" id="PIRSF002808">
    <property type="entry name" value="Hexose_phosphate_transp"/>
    <property type="match status" value="1"/>
</dbReference>
<feature type="transmembrane region" description="Helical" evidence="6">
    <location>
        <begin position="393"/>
        <end position="417"/>
    </location>
</feature>
<feature type="domain" description="Major facilitator superfamily (MFS) profile" evidence="7">
    <location>
        <begin position="19"/>
        <end position="422"/>
    </location>
</feature>
<feature type="transmembrane region" description="Helical" evidence="6">
    <location>
        <begin position="144"/>
        <end position="166"/>
    </location>
</feature>
<dbReference type="PROSITE" id="PS50850">
    <property type="entry name" value="MFS"/>
    <property type="match status" value="1"/>
</dbReference>
<dbReference type="Gene3D" id="1.20.1250.20">
    <property type="entry name" value="MFS general substrate transporter like domains"/>
    <property type="match status" value="2"/>
</dbReference>
<keyword evidence="4 6" id="KW-1133">Transmembrane helix</keyword>
<protein>
    <submittedName>
        <fullName evidence="9">Major facilitator superfamily MFS_1</fullName>
    </submittedName>
    <submittedName>
        <fullName evidence="8">Putative tartrate transporter</fullName>
    </submittedName>
</protein>
<evidence type="ECO:0000313" key="8">
    <source>
        <dbReference type="EMBL" id="AJA52759.1"/>
    </source>
</evidence>
<evidence type="ECO:0000313" key="11">
    <source>
        <dbReference type="Proteomes" id="UP000030905"/>
    </source>
</evidence>
<evidence type="ECO:0000256" key="3">
    <source>
        <dbReference type="ARBA" id="ARBA00022692"/>
    </source>
</evidence>
<feature type="transmembrane region" description="Helical" evidence="6">
    <location>
        <begin position="308"/>
        <end position="325"/>
    </location>
</feature>
<feature type="transmembrane region" description="Helical" evidence="6">
    <location>
        <begin position="86"/>
        <end position="104"/>
    </location>
</feature>
<dbReference type="PANTHER" id="PTHR43791">
    <property type="entry name" value="PERMEASE-RELATED"/>
    <property type="match status" value="1"/>
</dbReference>
<dbReference type="SUPFAM" id="SSF103473">
    <property type="entry name" value="MFS general substrate transporter"/>
    <property type="match status" value="1"/>
</dbReference>
<keyword evidence="3 6" id="KW-0812">Transmembrane</keyword>
<dbReference type="KEGG" id="cpae:CPAST_c27040"/>
<dbReference type="PANTHER" id="PTHR43791:SF100">
    <property type="entry name" value="SUGAR TRANSPORTER"/>
    <property type="match status" value="1"/>
</dbReference>
<dbReference type="GO" id="GO:0022857">
    <property type="term" value="F:transmembrane transporter activity"/>
    <property type="evidence" value="ECO:0007669"/>
    <property type="project" value="InterPro"/>
</dbReference>
<name>A0A0H3J4A8_CLOPA</name>
<evidence type="ECO:0000256" key="1">
    <source>
        <dbReference type="ARBA" id="ARBA00004651"/>
    </source>
</evidence>
<dbReference type="CDD" id="cd17319">
    <property type="entry name" value="MFS_ExuT_GudP_like"/>
    <property type="match status" value="1"/>
</dbReference>
<feature type="transmembrane region" description="Helical" evidence="6">
    <location>
        <begin position="172"/>
        <end position="193"/>
    </location>
</feature>
<dbReference type="eggNOG" id="COG2271">
    <property type="taxonomic scope" value="Bacteria"/>
</dbReference>
<dbReference type="Pfam" id="PF07690">
    <property type="entry name" value="MFS_1"/>
    <property type="match status" value="2"/>
</dbReference>
<feature type="transmembrane region" description="Helical" evidence="6">
    <location>
        <begin position="110"/>
        <end position="132"/>
    </location>
</feature>
<evidence type="ECO:0000313" key="10">
    <source>
        <dbReference type="Proteomes" id="UP000028042"/>
    </source>
</evidence>
<reference evidence="8 11" key="1">
    <citation type="journal article" date="2015" name="Genome Announc.">
        <title>Complete Genome Sequence of the Nitrogen-Fixing and Solvent-Producing Clostridium pasteurianum DSM 525.</title>
        <authorList>
            <person name="Poehlein A."/>
            <person name="Grosse-Honebrink A."/>
            <person name="Zhang Y."/>
            <person name="Minton N.P."/>
            <person name="Daniel R."/>
        </authorList>
    </citation>
    <scope>NUCLEOTIDE SEQUENCE [LARGE SCALE GENOMIC DNA]</scope>
    <source>
        <strain evidence="8">DSM 525</strain>
        <strain evidence="11">DSM 525 / ATCC 6013</strain>
    </source>
</reference>
<dbReference type="RefSeq" id="WP_003442710.1">
    <property type="nucleotide sequence ID" value="NZ_ANZB01000003.1"/>
</dbReference>
<dbReference type="EMBL" id="CP009268">
    <property type="protein sequence ID" value="AJA52759.1"/>
    <property type="molecule type" value="Genomic_DNA"/>
</dbReference>
<dbReference type="KEGG" id="cpat:CLPA_c27040"/>
<evidence type="ECO:0000259" key="7">
    <source>
        <dbReference type="PROSITE" id="PS50850"/>
    </source>
</evidence>